<accession>A0A2V1D702</accession>
<dbReference type="OrthoDB" id="3799035at2759"/>
<evidence type="ECO:0000256" key="1">
    <source>
        <dbReference type="SAM" id="Phobius"/>
    </source>
</evidence>
<feature type="non-terminal residue" evidence="2">
    <location>
        <position position="57"/>
    </location>
</feature>
<evidence type="ECO:0000313" key="3">
    <source>
        <dbReference type="Proteomes" id="UP000244855"/>
    </source>
</evidence>
<dbReference type="EMBL" id="KZ805566">
    <property type="protein sequence ID" value="PVH93808.1"/>
    <property type="molecule type" value="Genomic_DNA"/>
</dbReference>
<name>A0A2V1D702_9PLEO</name>
<protein>
    <submittedName>
        <fullName evidence="2">Uncharacterized protein</fullName>
    </submittedName>
</protein>
<evidence type="ECO:0000313" key="2">
    <source>
        <dbReference type="EMBL" id="PVH93808.1"/>
    </source>
</evidence>
<dbReference type="Proteomes" id="UP000244855">
    <property type="component" value="Unassembled WGS sequence"/>
</dbReference>
<gene>
    <name evidence="2" type="ORF">DM02DRAFT_475106</name>
</gene>
<keyword evidence="1" id="KW-0812">Transmembrane</keyword>
<organism evidence="2 3">
    <name type="scientific">Periconia macrospinosa</name>
    <dbReference type="NCBI Taxonomy" id="97972"/>
    <lineage>
        <taxon>Eukaryota</taxon>
        <taxon>Fungi</taxon>
        <taxon>Dikarya</taxon>
        <taxon>Ascomycota</taxon>
        <taxon>Pezizomycotina</taxon>
        <taxon>Dothideomycetes</taxon>
        <taxon>Pleosporomycetidae</taxon>
        <taxon>Pleosporales</taxon>
        <taxon>Massarineae</taxon>
        <taxon>Periconiaceae</taxon>
        <taxon>Periconia</taxon>
    </lineage>
</organism>
<feature type="transmembrane region" description="Helical" evidence="1">
    <location>
        <begin position="6"/>
        <end position="25"/>
    </location>
</feature>
<keyword evidence="3" id="KW-1185">Reference proteome</keyword>
<reference evidence="2 3" key="1">
    <citation type="journal article" date="2018" name="Sci. Rep.">
        <title>Comparative genomics provides insights into the lifestyle and reveals functional heterogeneity of dark septate endophytic fungi.</title>
        <authorList>
            <person name="Knapp D.G."/>
            <person name="Nemeth J.B."/>
            <person name="Barry K."/>
            <person name="Hainaut M."/>
            <person name="Henrissat B."/>
            <person name="Johnson J."/>
            <person name="Kuo A."/>
            <person name="Lim J.H.P."/>
            <person name="Lipzen A."/>
            <person name="Nolan M."/>
            <person name="Ohm R.A."/>
            <person name="Tamas L."/>
            <person name="Grigoriev I.V."/>
            <person name="Spatafora J.W."/>
            <person name="Nagy L.G."/>
            <person name="Kovacs G.M."/>
        </authorList>
    </citation>
    <scope>NUCLEOTIDE SEQUENCE [LARGE SCALE GENOMIC DNA]</scope>
    <source>
        <strain evidence="2 3">DSE2036</strain>
    </source>
</reference>
<keyword evidence="1" id="KW-1133">Transmembrane helix</keyword>
<proteinExistence type="predicted"/>
<keyword evidence="1" id="KW-0472">Membrane</keyword>
<dbReference type="AlphaFoldDB" id="A0A2V1D702"/>
<sequence>KAISLLIYLIIGIRPNIAFTVSALLRYIANPTLFYTTTIKRIFYYLNSTYRLKLTFR</sequence>
<feature type="non-terminal residue" evidence="2">
    <location>
        <position position="1"/>
    </location>
</feature>